<protein>
    <submittedName>
        <fullName evidence="1">Uncharacterized protein</fullName>
    </submittedName>
</protein>
<evidence type="ECO:0000313" key="1">
    <source>
        <dbReference type="EMBL" id="SNV08130.1"/>
    </source>
</evidence>
<dbReference type="EMBL" id="LT906449">
    <property type="protein sequence ID" value="SNV08130.1"/>
    <property type="molecule type" value="Genomic_DNA"/>
</dbReference>
<name>A0AAX2GX24_9FLAO</name>
<organism evidence="1 2">
    <name type="scientific">Capnocytophaga haemolytica</name>
    <dbReference type="NCBI Taxonomy" id="45243"/>
    <lineage>
        <taxon>Bacteria</taxon>
        <taxon>Pseudomonadati</taxon>
        <taxon>Bacteroidota</taxon>
        <taxon>Flavobacteriia</taxon>
        <taxon>Flavobacteriales</taxon>
        <taxon>Flavobacteriaceae</taxon>
        <taxon>Capnocytophaga</taxon>
    </lineage>
</organism>
<accession>A0AAX2GX24</accession>
<sequence length="47" mass="5610">MTNDQWLIVDYTLEALPLLRIRLHITFLSKRKWHINQSSIILMCNLG</sequence>
<proteinExistence type="predicted"/>
<evidence type="ECO:0000313" key="2">
    <source>
        <dbReference type="Proteomes" id="UP000215539"/>
    </source>
</evidence>
<gene>
    <name evidence="1" type="ORF">SAMEA44541418_00983</name>
</gene>
<reference evidence="1 2" key="1">
    <citation type="submission" date="2017-06" db="EMBL/GenBank/DDBJ databases">
        <authorList>
            <consortium name="Pathogen Informatics"/>
        </authorList>
    </citation>
    <scope>NUCLEOTIDE SEQUENCE [LARGE SCALE GENOMIC DNA]</scope>
    <source>
        <strain evidence="1 2">NCTC12947</strain>
    </source>
</reference>
<dbReference type="Proteomes" id="UP000215539">
    <property type="component" value="Chromosome 1"/>
</dbReference>
<dbReference type="AlphaFoldDB" id="A0AAX2GX24"/>